<dbReference type="GO" id="GO:0030632">
    <property type="term" value="P:D-alanine biosynthetic process"/>
    <property type="evidence" value="ECO:0007669"/>
    <property type="project" value="UniProtKB-UniRule"/>
</dbReference>
<protein>
    <recommendedName>
        <fullName evidence="4">Alanine racemase</fullName>
        <ecNumber evidence="4">5.1.1.1</ecNumber>
    </recommendedName>
</protein>
<dbReference type="PRINTS" id="PR00992">
    <property type="entry name" value="ALARACEMASE"/>
</dbReference>
<dbReference type="InterPro" id="IPR001608">
    <property type="entry name" value="Ala_racemase_N"/>
</dbReference>
<evidence type="ECO:0000256" key="6">
    <source>
        <dbReference type="PIRSR" id="PIRSR600821-52"/>
    </source>
</evidence>
<proteinExistence type="inferred from homology"/>
<comment type="cofactor">
    <cofactor evidence="1 4 5">
        <name>pyridoxal 5'-phosphate</name>
        <dbReference type="ChEBI" id="CHEBI:597326"/>
    </cofactor>
</comment>
<comment type="catalytic activity">
    <reaction evidence="4">
        <text>L-alanine = D-alanine</text>
        <dbReference type="Rhea" id="RHEA:20249"/>
        <dbReference type="ChEBI" id="CHEBI:57416"/>
        <dbReference type="ChEBI" id="CHEBI:57972"/>
        <dbReference type="EC" id="5.1.1.1"/>
    </reaction>
</comment>
<dbReference type="SMART" id="SM01005">
    <property type="entry name" value="Ala_racemase_C"/>
    <property type="match status" value="1"/>
</dbReference>
<evidence type="ECO:0000256" key="3">
    <source>
        <dbReference type="ARBA" id="ARBA00023235"/>
    </source>
</evidence>
<dbReference type="InterPro" id="IPR009006">
    <property type="entry name" value="Ala_racemase/Decarboxylase_C"/>
</dbReference>
<evidence type="ECO:0000259" key="7">
    <source>
        <dbReference type="SMART" id="SM01005"/>
    </source>
</evidence>
<dbReference type="PROSITE" id="PS00395">
    <property type="entry name" value="ALANINE_RACEMASE"/>
    <property type="match status" value="1"/>
</dbReference>
<feature type="active site" description="Proton acceptor; specific for D-alanine" evidence="4">
    <location>
        <position position="34"/>
    </location>
</feature>
<dbReference type="InterPro" id="IPR029066">
    <property type="entry name" value="PLP-binding_barrel"/>
</dbReference>
<dbReference type="InterPro" id="IPR011079">
    <property type="entry name" value="Ala_racemase_C"/>
</dbReference>
<dbReference type="HAMAP" id="MF_01201">
    <property type="entry name" value="Ala_racemase"/>
    <property type="match status" value="1"/>
</dbReference>
<dbReference type="SUPFAM" id="SSF51419">
    <property type="entry name" value="PLP-binding barrel"/>
    <property type="match status" value="1"/>
</dbReference>
<dbReference type="InterPro" id="IPR000821">
    <property type="entry name" value="Ala_racemase"/>
</dbReference>
<evidence type="ECO:0000313" key="8">
    <source>
        <dbReference type="EMBL" id="PIT93347.1"/>
    </source>
</evidence>
<keyword evidence="2 4" id="KW-0663">Pyridoxal phosphate</keyword>
<dbReference type="EMBL" id="PFAY01000003">
    <property type="protein sequence ID" value="PIT93347.1"/>
    <property type="molecule type" value="Genomic_DNA"/>
</dbReference>
<dbReference type="Pfam" id="PF01168">
    <property type="entry name" value="Ala_racemase_N"/>
    <property type="match status" value="1"/>
</dbReference>
<dbReference type="InterPro" id="IPR020622">
    <property type="entry name" value="Ala_racemase_pyridoxalP-BS"/>
</dbReference>
<dbReference type="NCBIfam" id="TIGR00492">
    <property type="entry name" value="alr"/>
    <property type="match status" value="1"/>
</dbReference>
<organism evidence="8 9">
    <name type="scientific">Candidatus Harrisonbacteria bacterium CG10_big_fil_rev_8_21_14_0_10_38_8</name>
    <dbReference type="NCBI Taxonomy" id="1974582"/>
    <lineage>
        <taxon>Bacteria</taxon>
        <taxon>Candidatus Harrisoniibacteriota</taxon>
    </lineage>
</organism>
<name>A0A2M6WKN9_9BACT</name>
<evidence type="ECO:0000256" key="5">
    <source>
        <dbReference type="PIRSR" id="PIRSR600821-50"/>
    </source>
</evidence>
<keyword evidence="3 4" id="KW-0413">Isomerase</keyword>
<evidence type="ECO:0000256" key="1">
    <source>
        <dbReference type="ARBA" id="ARBA00001933"/>
    </source>
</evidence>
<feature type="domain" description="Alanine racemase C-terminal" evidence="7">
    <location>
        <begin position="232"/>
        <end position="352"/>
    </location>
</feature>
<dbReference type="Proteomes" id="UP000229112">
    <property type="component" value="Unassembled WGS sequence"/>
</dbReference>
<feature type="binding site" evidence="4 6">
    <location>
        <position position="301"/>
    </location>
    <ligand>
        <name>substrate</name>
    </ligand>
</feature>
<evidence type="ECO:0000256" key="2">
    <source>
        <dbReference type="ARBA" id="ARBA00022898"/>
    </source>
</evidence>
<dbReference type="UniPathway" id="UPA00042">
    <property type="reaction ID" value="UER00497"/>
</dbReference>
<dbReference type="GO" id="GO:0008784">
    <property type="term" value="F:alanine racemase activity"/>
    <property type="evidence" value="ECO:0007669"/>
    <property type="project" value="UniProtKB-UniRule"/>
</dbReference>
<dbReference type="GO" id="GO:0030170">
    <property type="term" value="F:pyridoxal phosphate binding"/>
    <property type="evidence" value="ECO:0007669"/>
    <property type="project" value="UniProtKB-UniRule"/>
</dbReference>
<dbReference type="GO" id="GO:0005829">
    <property type="term" value="C:cytosol"/>
    <property type="evidence" value="ECO:0007669"/>
    <property type="project" value="TreeGrafter"/>
</dbReference>
<feature type="active site" description="Proton acceptor; specific for L-alanine" evidence="4">
    <location>
        <position position="253"/>
    </location>
</feature>
<dbReference type="PANTHER" id="PTHR30511">
    <property type="entry name" value="ALANINE RACEMASE"/>
    <property type="match status" value="1"/>
</dbReference>
<evidence type="ECO:0000256" key="4">
    <source>
        <dbReference type="HAMAP-Rule" id="MF_01201"/>
    </source>
</evidence>
<feature type="binding site" evidence="4 6">
    <location>
        <position position="128"/>
    </location>
    <ligand>
        <name>substrate</name>
    </ligand>
</feature>
<dbReference type="AlphaFoldDB" id="A0A2M6WKN9"/>
<dbReference type="CDD" id="cd00430">
    <property type="entry name" value="PLPDE_III_AR"/>
    <property type="match status" value="1"/>
</dbReference>
<sequence length="355" mass="39941">MNYKVYIELDKKALTHNLAEIRRKTTAPVWAVVKSNAYGHGLIDFSRLADKAGVDGFCVDSGFEGVKLRSDGVKKPILVLGPTFSHHLELATKNKLIITLTSHPALTELIRSKHKPEFHIKLDTGMNRQGFKPNELDQLIKKLIKSNLTPIGVYSHLADAKNLKSNFTLKQKKTFDESLEKLKQKFPSINSHLGSSITTLSKKGFNYDLVRVGTALYGVTPVEKYKANLKPVLSLYSVISDVKTLEKGEFVGYSLTYKAKAKTRIAIVPVGYWHGVNRDLSNKGRVYIQNKRIDIIGIISMDLLTINLKNIKAKRNTRVEIIGKNQSVWDLAKKLNTSPVEFLTRINPLIYKNVK</sequence>
<dbReference type="Gene3D" id="3.20.20.10">
    <property type="entry name" value="Alanine racemase"/>
    <property type="match status" value="1"/>
</dbReference>
<comment type="caution">
    <text evidence="8">The sequence shown here is derived from an EMBL/GenBank/DDBJ whole genome shotgun (WGS) entry which is preliminary data.</text>
</comment>
<comment type="similarity">
    <text evidence="4">Belongs to the alanine racemase family.</text>
</comment>
<gene>
    <name evidence="8" type="primary">alr</name>
    <name evidence="8" type="ORF">COU06_00520</name>
</gene>
<accession>A0A2M6WKN9</accession>
<comment type="pathway">
    <text evidence="4">Amino-acid biosynthesis; D-alanine biosynthesis; D-alanine from L-alanine: step 1/1.</text>
</comment>
<dbReference type="EC" id="5.1.1.1" evidence="4"/>
<dbReference type="Pfam" id="PF00842">
    <property type="entry name" value="Ala_racemase_C"/>
    <property type="match status" value="1"/>
</dbReference>
<dbReference type="FunFam" id="3.20.20.10:FF:000002">
    <property type="entry name" value="Alanine racemase"/>
    <property type="match status" value="1"/>
</dbReference>
<dbReference type="SUPFAM" id="SSF50621">
    <property type="entry name" value="Alanine racemase C-terminal domain-like"/>
    <property type="match status" value="1"/>
</dbReference>
<evidence type="ECO:0000313" key="9">
    <source>
        <dbReference type="Proteomes" id="UP000229112"/>
    </source>
</evidence>
<reference evidence="9" key="1">
    <citation type="submission" date="2017-09" db="EMBL/GenBank/DDBJ databases">
        <title>Depth-based differentiation of microbial function through sediment-hosted aquifers and enrichment of novel symbionts in the deep terrestrial subsurface.</title>
        <authorList>
            <person name="Probst A.J."/>
            <person name="Ladd B."/>
            <person name="Jarett J.K."/>
            <person name="Geller-Mcgrath D.E."/>
            <person name="Sieber C.M.K."/>
            <person name="Emerson J.B."/>
            <person name="Anantharaman K."/>
            <person name="Thomas B.C."/>
            <person name="Malmstrom R."/>
            <person name="Stieglmeier M."/>
            <person name="Klingl A."/>
            <person name="Woyke T."/>
            <person name="Ryan C.M."/>
            <person name="Banfield J.F."/>
        </authorList>
    </citation>
    <scope>NUCLEOTIDE SEQUENCE [LARGE SCALE GENOMIC DNA]</scope>
</reference>
<feature type="modified residue" description="N6-(pyridoxal phosphate)lysine" evidence="4 5">
    <location>
        <position position="34"/>
    </location>
</feature>
<dbReference type="PANTHER" id="PTHR30511:SF0">
    <property type="entry name" value="ALANINE RACEMASE, CATABOLIC-RELATED"/>
    <property type="match status" value="1"/>
</dbReference>
<dbReference type="Gene3D" id="2.40.37.10">
    <property type="entry name" value="Lyase, Ornithine Decarboxylase, Chain A, domain 1"/>
    <property type="match status" value="1"/>
</dbReference>
<comment type="function">
    <text evidence="4">Catalyzes the interconversion of L-alanine and D-alanine. May also act on other amino acids.</text>
</comment>